<comment type="subcellular location">
    <subcellularLocation>
        <location evidence="12">Cytoplasm</location>
    </subcellularLocation>
    <subcellularLocation>
        <location evidence="12">Nucleus</location>
    </subcellularLocation>
</comment>
<keyword evidence="7 12" id="KW-0418">Kinase</keyword>
<dbReference type="Pfam" id="PF00294">
    <property type="entry name" value="PfkB"/>
    <property type="match status" value="2"/>
</dbReference>
<dbReference type="InterPro" id="IPR011611">
    <property type="entry name" value="PfkB_dom"/>
</dbReference>
<feature type="binding site" evidence="12">
    <location>
        <position position="367"/>
    </location>
    <ligand>
        <name>K(+)</name>
        <dbReference type="ChEBI" id="CHEBI:29103"/>
    </ligand>
</feature>
<feature type="binding site" evidence="12">
    <location>
        <begin position="264"/>
        <end position="269"/>
    </location>
    <ligand>
        <name>ATP</name>
        <dbReference type="ChEBI" id="CHEBI:30616"/>
    </ligand>
</feature>
<dbReference type="EC" id="2.7.1.15" evidence="2 12"/>
<keyword evidence="16" id="KW-1185">Reference proteome</keyword>
<dbReference type="AlphaFoldDB" id="A0A218ZFT1"/>
<keyword evidence="10 12" id="KW-0630">Potassium</keyword>
<feature type="binding site" evidence="12">
    <location>
        <position position="364"/>
    </location>
    <ligand>
        <name>K(+)</name>
        <dbReference type="ChEBI" id="CHEBI:29103"/>
    </ligand>
</feature>
<dbReference type="SUPFAM" id="SSF53613">
    <property type="entry name" value="Ribokinase-like"/>
    <property type="match status" value="1"/>
</dbReference>
<comment type="pathway">
    <text evidence="12">Carbohydrate metabolism; D-ribose degradation; D-ribose 5-phosphate from beta-D-ribopyranose: step 2/2.</text>
</comment>
<protein>
    <recommendedName>
        <fullName evidence="3 12">Ribokinase</fullName>
        <shortName evidence="12">RK</shortName>
        <ecNumber evidence="2 12">2.7.1.15</ecNumber>
    </recommendedName>
</protein>
<evidence type="ECO:0000256" key="12">
    <source>
        <dbReference type="HAMAP-Rule" id="MF_03215"/>
    </source>
</evidence>
<dbReference type="PRINTS" id="PR00990">
    <property type="entry name" value="RIBOKINASE"/>
</dbReference>
<evidence type="ECO:0000256" key="8">
    <source>
        <dbReference type="ARBA" id="ARBA00022840"/>
    </source>
</evidence>
<feature type="binding site" evidence="12">
    <location>
        <position position="373"/>
    </location>
    <ligand>
        <name>K(+)</name>
        <dbReference type="ChEBI" id="CHEBI:29103"/>
    </ligand>
</feature>
<dbReference type="EMBL" id="MZNU01000038">
    <property type="protein sequence ID" value="OWP06612.1"/>
    <property type="molecule type" value="Genomic_DNA"/>
</dbReference>
<evidence type="ECO:0000256" key="4">
    <source>
        <dbReference type="ARBA" id="ARBA00022679"/>
    </source>
</evidence>
<dbReference type="PANTHER" id="PTHR10584">
    <property type="entry name" value="SUGAR KINASE"/>
    <property type="match status" value="1"/>
</dbReference>
<feature type="binding site" evidence="12">
    <location>
        <begin position="332"/>
        <end position="333"/>
    </location>
    <ligand>
        <name>ATP</name>
        <dbReference type="ChEBI" id="CHEBI:30616"/>
    </ligand>
</feature>
<dbReference type="GO" id="GO:0046872">
    <property type="term" value="F:metal ion binding"/>
    <property type="evidence" value="ECO:0007669"/>
    <property type="project" value="UniProtKB-KW"/>
</dbReference>
<evidence type="ECO:0000256" key="9">
    <source>
        <dbReference type="ARBA" id="ARBA00022842"/>
    </source>
</evidence>
<gene>
    <name evidence="15" type="ORF">B2J93_5091</name>
</gene>
<keyword evidence="12" id="KW-0539">Nucleus</keyword>
<feature type="region of interest" description="Disordered" evidence="13">
    <location>
        <begin position="1"/>
        <end position="20"/>
    </location>
</feature>
<dbReference type="OrthoDB" id="415590at2759"/>
<dbReference type="GO" id="GO:0004747">
    <property type="term" value="F:ribokinase activity"/>
    <property type="evidence" value="ECO:0007669"/>
    <property type="project" value="UniProtKB-UniRule"/>
</dbReference>
<keyword evidence="9 12" id="KW-0460">Magnesium</keyword>
<dbReference type="InterPro" id="IPR002173">
    <property type="entry name" value="Carboh/pur_kinase_PfkB_CS"/>
</dbReference>
<feature type="active site" description="Proton acceptor" evidence="12">
    <location>
        <position position="333"/>
    </location>
</feature>
<dbReference type="HAMAP" id="MF_01987">
    <property type="entry name" value="Ribokinase"/>
    <property type="match status" value="1"/>
</dbReference>
<name>A0A218ZFT1_9HELO</name>
<evidence type="ECO:0000256" key="3">
    <source>
        <dbReference type="ARBA" id="ARBA00016943"/>
    </source>
</evidence>
<evidence type="ECO:0000256" key="1">
    <source>
        <dbReference type="ARBA" id="ARBA00005380"/>
    </source>
</evidence>
<dbReference type="PANTHER" id="PTHR10584:SF166">
    <property type="entry name" value="RIBOKINASE"/>
    <property type="match status" value="1"/>
</dbReference>
<dbReference type="InterPro" id="IPR002139">
    <property type="entry name" value="Ribo/fructo_kinase"/>
</dbReference>
<comment type="similarity">
    <text evidence="1">Belongs to the carbohydrate kinase pfkB family.</text>
</comment>
<keyword evidence="6 12" id="KW-0547">Nucleotide-binding</keyword>
<evidence type="ECO:0000313" key="15">
    <source>
        <dbReference type="EMBL" id="OWP06612.1"/>
    </source>
</evidence>
<evidence type="ECO:0000256" key="6">
    <source>
        <dbReference type="ARBA" id="ARBA00022741"/>
    </source>
</evidence>
<evidence type="ECO:0000256" key="7">
    <source>
        <dbReference type="ARBA" id="ARBA00022777"/>
    </source>
</evidence>
<feature type="binding site" evidence="12">
    <location>
        <position position="369"/>
    </location>
    <ligand>
        <name>K(+)</name>
        <dbReference type="ChEBI" id="CHEBI:29103"/>
    </ligand>
</feature>
<dbReference type="InParanoid" id="A0A218ZFT1"/>
<feature type="binding site" evidence="12">
    <location>
        <position position="327"/>
    </location>
    <ligand>
        <name>K(+)</name>
        <dbReference type="ChEBI" id="CHEBI:29103"/>
    </ligand>
</feature>
<reference evidence="15 16" key="1">
    <citation type="submission" date="2017-04" db="EMBL/GenBank/DDBJ databases">
        <title>Draft genome sequence of Marssonina coronaria NL1: causal agent of apple blotch.</title>
        <authorList>
            <person name="Cheng Q."/>
        </authorList>
    </citation>
    <scope>NUCLEOTIDE SEQUENCE [LARGE SCALE GENOMIC DNA]</scope>
    <source>
        <strain evidence="15 16">NL1</strain>
    </source>
</reference>
<dbReference type="InterPro" id="IPR011877">
    <property type="entry name" value="Ribokinase"/>
</dbReference>
<keyword evidence="11 12" id="KW-0119">Carbohydrate metabolism</keyword>
<feature type="binding site" evidence="12">
    <location>
        <begin position="61"/>
        <end position="65"/>
    </location>
    <ligand>
        <name>substrate</name>
    </ligand>
</feature>
<comment type="catalytic activity">
    <reaction evidence="12">
        <text>D-ribose + ATP = D-ribose 5-phosphate + ADP + H(+)</text>
        <dbReference type="Rhea" id="RHEA:13697"/>
        <dbReference type="ChEBI" id="CHEBI:15378"/>
        <dbReference type="ChEBI" id="CHEBI:30616"/>
        <dbReference type="ChEBI" id="CHEBI:47013"/>
        <dbReference type="ChEBI" id="CHEBI:78346"/>
        <dbReference type="ChEBI" id="CHEBI:456216"/>
        <dbReference type="EC" id="2.7.1.15"/>
    </reaction>
</comment>
<comment type="similarity">
    <text evidence="12">Belongs to the carbohydrate kinase PfkB family. Ribokinase subfamily.</text>
</comment>
<comment type="caution">
    <text evidence="12">Lacks conserved residue(s) required for the propagation of feature annotation.</text>
</comment>
<feature type="binding site" evidence="12">
    <location>
        <position position="180"/>
    </location>
    <ligand>
        <name>substrate</name>
    </ligand>
</feature>
<dbReference type="UniPathway" id="UPA00916">
    <property type="reaction ID" value="UER00889"/>
</dbReference>
<evidence type="ECO:0000256" key="2">
    <source>
        <dbReference type="ARBA" id="ARBA00012035"/>
    </source>
</evidence>
<keyword evidence="8 12" id="KW-0067">ATP-binding</keyword>
<dbReference type="FunCoup" id="A0A218ZFT1">
    <property type="interactions" value="1011"/>
</dbReference>
<dbReference type="GO" id="GO:0019303">
    <property type="term" value="P:D-ribose catabolic process"/>
    <property type="evidence" value="ECO:0007669"/>
    <property type="project" value="UniProtKB-UniRule"/>
</dbReference>
<accession>A0A218ZFT1</accession>
<feature type="domain" description="Carbohydrate kinase PfkB" evidence="14">
    <location>
        <begin position="26"/>
        <end position="275"/>
    </location>
</feature>
<organism evidence="15 16">
    <name type="scientific">Diplocarpon coronariae</name>
    <dbReference type="NCBI Taxonomy" id="2795749"/>
    <lineage>
        <taxon>Eukaryota</taxon>
        <taxon>Fungi</taxon>
        <taxon>Dikarya</taxon>
        <taxon>Ascomycota</taxon>
        <taxon>Pezizomycotina</taxon>
        <taxon>Leotiomycetes</taxon>
        <taxon>Helotiales</taxon>
        <taxon>Drepanopezizaceae</taxon>
        <taxon>Diplocarpon</taxon>
    </lineage>
</organism>
<dbReference type="GO" id="GO:0005634">
    <property type="term" value="C:nucleus"/>
    <property type="evidence" value="ECO:0007669"/>
    <property type="project" value="UniProtKB-SubCell"/>
</dbReference>
<proteinExistence type="inferred from homology"/>
<comment type="activity regulation">
    <text evidence="12">Activated by a monovalent cation that binds near, but not in, the active site. The most likely occupant of the site in vivo is potassium. Ion binding induces a conformational change that may alter substrate affinity.</text>
</comment>
<dbReference type="GO" id="GO:0005524">
    <property type="term" value="F:ATP binding"/>
    <property type="evidence" value="ECO:0007669"/>
    <property type="project" value="UniProtKB-UniRule"/>
</dbReference>
<evidence type="ECO:0000256" key="13">
    <source>
        <dbReference type="SAM" id="MobiDB-lite"/>
    </source>
</evidence>
<feature type="binding site" evidence="12">
    <location>
        <position position="224"/>
    </location>
    <ligand>
        <name>ATP</name>
        <dbReference type="ChEBI" id="CHEBI:30616"/>
    </ligand>
</feature>
<sequence length="396" mass="42747">MEHEKATPPLMKRKNDNPWPENPITITVIGSLNYDLVSVTSRMPKAGETLKGISFHSGPGGKGGNQAVAVARLSHNNPRAIPRKFRNASINVRMIGAVGEDVFGHKLVDRLSADGIDVSGVKFIENVPTGTAAIIVESSKGENRIILNSGANAYVFPTVFSHNAFDSLGARPDLLILQLEIPYETTLAILKMARQYGILVILNPAPAAILPDEVYQGLSHLIMNETEAAILSGKNLKEVSEPGYDWSQVSDYFIDKGVHCVVITLGSKGAFYASSKPIPCDFPNQPRPKQTVMRPGPPLTDPRGLVRPMVLNEQGYVPAAKVQRVVDTTAAGDTFVGAYAVGVMLGLPWLEEIVQTACKASALTVESAGAQDSIPWMDEVWKLPNEIAWPVSHPQA</sequence>
<dbReference type="PROSITE" id="PS00584">
    <property type="entry name" value="PFKB_KINASES_2"/>
    <property type="match status" value="1"/>
</dbReference>
<dbReference type="STRING" id="503106.A0A218ZFT1"/>
<feature type="binding site" evidence="12">
    <location>
        <position position="333"/>
    </location>
    <ligand>
        <name>substrate</name>
    </ligand>
</feature>
<evidence type="ECO:0000259" key="14">
    <source>
        <dbReference type="Pfam" id="PF00294"/>
    </source>
</evidence>
<comment type="cofactor">
    <cofactor evidence="12">
        <name>Mg(2+)</name>
        <dbReference type="ChEBI" id="CHEBI:18420"/>
    </cofactor>
    <text evidence="12">Requires a divalent cation, most likely magnesium in vivo, as an electrophilic catalyst to aid phosphoryl group transfer. It is the chelate of the metal and the nucleotide that is the actual substrate.</text>
</comment>
<dbReference type="InterPro" id="IPR029056">
    <property type="entry name" value="Ribokinase-like"/>
</dbReference>
<comment type="subunit">
    <text evidence="12">Homodimer.</text>
</comment>
<evidence type="ECO:0000256" key="10">
    <source>
        <dbReference type="ARBA" id="ARBA00022958"/>
    </source>
</evidence>
<keyword evidence="4 12" id="KW-0808">Transferase</keyword>
<evidence type="ECO:0000256" key="11">
    <source>
        <dbReference type="ARBA" id="ARBA00023277"/>
    </source>
</evidence>
<feature type="binding site" evidence="12">
    <location>
        <begin position="33"/>
        <end position="35"/>
    </location>
    <ligand>
        <name>substrate</name>
    </ligand>
</feature>
<dbReference type="Gene3D" id="3.40.1190.20">
    <property type="match status" value="1"/>
</dbReference>
<keyword evidence="12" id="KW-0963">Cytoplasm</keyword>
<evidence type="ECO:0000256" key="5">
    <source>
        <dbReference type="ARBA" id="ARBA00022723"/>
    </source>
</evidence>
<feature type="domain" description="Carbohydrate kinase PfkB" evidence="14">
    <location>
        <begin position="313"/>
        <end position="376"/>
    </location>
</feature>
<dbReference type="CDD" id="cd01174">
    <property type="entry name" value="ribokinase"/>
    <property type="match status" value="1"/>
</dbReference>
<feature type="binding site" evidence="12">
    <location>
        <position position="329"/>
    </location>
    <ligand>
        <name>K(+)</name>
        <dbReference type="ChEBI" id="CHEBI:29103"/>
    </ligand>
</feature>
<evidence type="ECO:0000313" key="16">
    <source>
        <dbReference type="Proteomes" id="UP000242519"/>
    </source>
</evidence>
<comment type="function">
    <text evidence="12">Catalyzes the phosphorylation of ribose at O-5 in a reaction requiring ATP and magnesium. The resulting D-ribose-5-phosphate can then be used either for sythesis of nucleotides, histidine, and tryptophan, or as a component of the pentose phosphate pathway.</text>
</comment>
<comment type="caution">
    <text evidence="15">The sequence shown here is derived from an EMBL/GenBank/DDBJ whole genome shotgun (WGS) entry which is preliminary data.</text>
</comment>
<dbReference type="GO" id="GO:0005737">
    <property type="term" value="C:cytoplasm"/>
    <property type="evidence" value="ECO:0007669"/>
    <property type="project" value="UniProtKB-SubCell"/>
</dbReference>
<dbReference type="Proteomes" id="UP000242519">
    <property type="component" value="Unassembled WGS sequence"/>
</dbReference>
<keyword evidence="5 12" id="KW-0479">Metal-binding</keyword>